<name>A0A173RIB2_9FIRM</name>
<accession>A0A173RIB2</accession>
<dbReference type="RefSeq" id="WP_005347416.1">
    <property type="nucleotide sequence ID" value="NZ_CAKXER010000081.1"/>
</dbReference>
<organism evidence="2 3">
    <name type="scientific">Anaerobutyricum hallii</name>
    <dbReference type="NCBI Taxonomy" id="39488"/>
    <lineage>
        <taxon>Bacteria</taxon>
        <taxon>Bacillati</taxon>
        <taxon>Bacillota</taxon>
        <taxon>Clostridia</taxon>
        <taxon>Lachnospirales</taxon>
        <taxon>Lachnospiraceae</taxon>
        <taxon>Anaerobutyricum</taxon>
    </lineage>
</organism>
<dbReference type="Pfam" id="PF03883">
    <property type="entry name" value="H2O2_YaaD"/>
    <property type="match status" value="1"/>
</dbReference>
<dbReference type="GO" id="GO:0033194">
    <property type="term" value="P:response to hydroperoxide"/>
    <property type="evidence" value="ECO:0007669"/>
    <property type="project" value="TreeGrafter"/>
</dbReference>
<dbReference type="PANTHER" id="PTHR30283">
    <property type="entry name" value="PEROXIDE STRESS RESPONSE PROTEIN YAAA"/>
    <property type="match status" value="1"/>
</dbReference>
<evidence type="ECO:0000256" key="1">
    <source>
        <dbReference type="HAMAP-Rule" id="MF_00652"/>
    </source>
</evidence>
<dbReference type="GO" id="GO:0005829">
    <property type="term" value="C:cytosol"/>
    <property type="evidence" value="ECO:0007669"/>
    <property type="project" value="TreeGrafter"/>
</dbReference>
<dbReference type="HAMAP" id="MF_00652">
    <property type="entry name" value="UPF0246"/>
    <property type="match status" value="1"/>
</dbReference>
<dbReference type="GeneID" id="75047463"/>
<protein>
    <recommendedName>
        <fullName evidence="1">UPF0246 protein ERS852578_00161</fullName>
    </recommendedName>
</protein>
<dbReference type="EMBL" id="CYYC01000001">
    <property type="protein sequence ID" value="CUM77456.1"/>
    <property type="molecule type" value="Genomic_DNA"/>
</dbReference>
<dbReference type="PANTHER" id="PTHR30283:SF4">
    <property type="entry name" value="PEROXIDE STRESS RESISTANCE PROTEIN YAAA"/>
    <property type="match status" value="1"/>
</dbReference>
<reference evidence="2 3" key="1">
    <citation type="submission" date="2015-09" db="EMBL/GenBank/DDBJ databases">
        <authorList>
            <consortium name="Pathogen Informatics"/>
        </authorList>
    </citation>
    <scope>NUCLEOTIDE SEQUENCE [LARGE SCALE GENOMIC DNA]</scope>
    <source>
        <strain evidence="2 3">2789STDY5834966</strain>
    </source>
</reference>
<dbReference type="AlphaFoldDB" id="A0A173RIB2"/>
<evidence type="ECO:0000313" key="3">
    <source>
        <dbReference type="Proteomes" id="UP000095390"/>
    </source>
</evidence>
<sequence length="248" mass="29258">MLKVIISPAKKMKIRNDILPYKNIPFFIKEAEKLFSYMGNMSFDELKDLWKCSDKLVEENERQFRIGNLKQNLSPAILSYEGIQYKYMAPAVFEEQAFTWLEKHLRILSGFYGALSPFDGVIPYRLEMQARFHKEEIDNLYDFWGQKLADYVLKDCDCLINLASKEYSKSILKYIPENVRVITCVFGELIDGKIKEKGTYAKMARGSLVRYMAEHQIENPEEIKQFDELGYKYKEEYSNSTKYCYLIH</sequence>
<evidence type="ECO:0000313" key="2">
    <source>
        <dbReference type="EMBL" id="CUM77456.1"/>
    </source>
</evidence>
<gene>
    <name evidence="2" type="primary">yaaA_1</name>
    <name evidence="2" type="ORF">ERS852578_00161</name>
</gene>
<dbReference type="Proteomes" id="UP000095390">
    <property type="component" value="Unassembled WGS sequence"/>
</dbReference>
<proteinExistence type="inferred from homology"/>
<dbReference type="OrthoDB" id="9777133at2"/>
<dbReference type="NCBIfam" id="NF002543">
    <property type="entry name" value="PRK02101.1-4"/>
    <property type="match status" value="1"/>
</dbReference>
<dbReference type="InterPro" id="IPR005583">
    <property type="entry name" value="YaaA"/>
</dbReference>
<comment type="similarity">
    <text evidence="1">Belongs to the UPF0246 family.</text>
</comment>